<dbReference type="EMBL" id="JAAGVY010000018">
    <property type="protein sequence ID" value="NEN24020.1"/>
    <property type="molecule type" value="Genomic_DNA"/>
</dbReference>
<evidence type="ECO:0000256" key="2">
    <source>
        <dbReference type="PIRSR" id="PIRSR000705-3"/>
    </source>
</evidence>
<dbReference type="PANTHER" id="PTHR10513:SF46">
    <property type="entry name" value="DEOXYGUANOSINE KINASE"/>
    <property type="match status" value="1"/>
</dbReference>
<name>A0A7K3WQS1_9FLAO</name>
<organism evidence="4 5">
    <name type="scientific">Cryomorpha ignava</name>
    <dbReference type="NCBI Taxonomy" id="101383"/>
    <lineage>
        <taxon>Bacteria</taxon>
        <taxon>Pseudomonadati</taxon>
        <taxon>Bacteroidota</taxon>
        <taxon>Flavobacteriia</taxon>
        <taxon>Flavobacteriales</taxon>
        <taxon>Cryomorphaceae</taxon>
        <taxon>Cryomorpha</taxon>
    </lineage>
</organism>
<keyword evidence="2" id="KW-0067">ATP-binding</keyword>
<keyword evidence="2" id="KW-0547">Nucleotide-binding</keyword>
<dbReference type="CDD" id="cd01673">
    <property type="entry name" value="dNK"/>
    <property type="match status" value="1"/>
</dbReference>
<keyword evidence="4" id="KW-0418">Kinase</keyword>
<keyword evidence="5" id="KW-1185">Reference proteome</keyword>
<protein>
    <submittedName>
        <fullName evidence="4">Deoxynucleoside kinase</fullName>
    </submittedName>
</protein>
<dbReference type="InterPro" id="IPR050566">
    <property type="entry name" value="Deoxyribonucleoside_kinase"/>
</dbReference>
<dbReference type="GO" id="GO:0005524">
    <property type="term" value="F:ATP binding"/>
    <property type="evidence" value="ECO:0007669"/>
    <property type="project" value="UniProtKB-KW"/>
</dbReference>
<dbReference type="InterPro" id="IPR002624">
    <property type="entry name" value="DCK/DGK"/>
</dbReference>
<evidence type="ECO:0000313" key="5">
    <source>
        <dbReference type="Proteomes" id="UP000486602"/>
    </source>
</evidence>
<feature type="domain" description="Deoxynucleoside kinase" evidence="3">
    <location>
        <begin position="8"/>
        <end position="202"/>
    </location>
</feature>
<feature type="active site" description="Proton acceptor" evidence="1">
    <location>
        <position position="82"/>
    </location>
</feature>
<sequence length="213" mass="25251">MLKNYNYISIEGTIGAGKTTLAKMLAKHYDAKLVLEQFENNEFLPKFYSDPERYAFTVELSFLAERYQQIKKHELGPNLFNDLTVADYFLSKSLVFASSNLKEDEYKLFREVFDIMFHSVPKPDLLVYLYVPVEKLLTNIRKRGRRYEQNISYDYLQLIQNQYLEFLRKYADQLKVLILDVSELDFVKNEQDFNSIVEIIEKPISKGLHREMV</sequence>
<dbReference type="Proteomes" id="UP000486602">
    <property type="component" value="Unassembled WGS sequence"/>
</dbReference>
<feature type="binding site" evidence="2">
    <location>
        <begin position="184"/>
        <end position="186"/>
    </location>
    <ligand>
        <name>ATP</name>
        <dbReference type="ChEBI" id="CHEBI:30616"/>
    </ligand>
</feature>
<dbReference type="PANTHER" id="PTHR10513">
    <property type="entry name" value="DEOXYNUCLEOSIDE KINASE"/>
    <property type="match status" value="1"/>
</dbReference>
<evidence type="ECO:0000313" key="4">
    <source>
        <dbReference type="EMBL" id="NEN24020.1"/>
    </source>
</evidence>
<accession>A0A7K3WQS1</accession>
<dbReference type="SUPFAM" id="SSF52540">
    <property type="entry name" value="P-loop containing nucleoside triphosphate hydrolases"/>
    <property type="match status" value="1"/>
</dbReference>
<reference evidence="4 5" key="1">
    <citation type="submission" date="2020-02" db="EMBL/GenBank/DDBJ databases">
        <title>Out from the shadows clarifying the taxonomy of the family Cryomorphaceae and related taxa by utilizing the GTDB taxonomic framework.</title>
        <authorList>
            <person name="Bowman J.P."/>
        </authorList>
    </citation>
    <scope>NUCLEOTIDE SEQUENCE [LARGE SCALE GENOMIC DNA]</scope>
    <source>
        <strain evidence="4 5">QSSC 1-22</strain>
    </source>
</reference>
<dbReference type="Pfam" id="PF01712">
    <property type="entry name" value="dNK"/>
    <property type="match status" value="1"/>
</dbReference>
<dbReference type="GO" id="GO:0005737">
    <property type="term" value="C:cytoplasm"/>
    <property type="evidence" value="ECO:0007669"/>
    <property type="project" value="TreeGrafter"/>
</dbReference>
<dbReference type="PIRSF" id="PIRSF000705">
    <property type="entry name" value="DNK"/>
    <property type="match status" value="1"/>
</dbReference>
<keyword evidence="4" id="KW-0808">Transferase</keyword>
<gene>
    <name evidence="4" type="ORF">G3O08_10965</name>
</gene>
<evidence type="ECO:0000259" key="3">
    <source>
        <dbReference type="Pfam" id="PF01712"/>
    </source>
</evidence>
<dbReference type="InterPro" id="IPR027417">
    <property type="entry name" value="P-loop_NTPase"/>
</dbReference>
<feature type="binding site" evidence="2">
    <location>
        <begin position="12"/>
        <end position="20"/>
    </location>
    <ligand>
        <name>ATP</name>
        <dbReference type="ChEBI" id="CHEBI:30616"/>
    </ligand>
</feature>
<evidence type="ECO:0000256" key="1">
    <source>
        <dbReference type="PIRSR" id="PIRSR000705-1"/>
    </source>
</evidence>
<comment type="caution">
    <text evidence="4">The sequence shown here is derived from an EMBL/GenBank/DDBJ whole genome shotgun (WGS) entry which is preliminary data.</text>
</comment>
<proteinExistence type="predicted"/>
<dbReference type="AlphaFoldDB" id="A0A7K3WQS1"/>
<dbReference type="Gene3D" id="3.40.50.300">
    <property type="entry name" value="P-loop containing nucleotide triphosphate hydrolases"/>
    <property type="match status" value="1"/>
</dbReference>
<dbReference type="InterPro" id="IPR031314">
    <property type="entry name" value="DNK_dom"/>
</dbReference>
<dbReference type="RefSeq" id="WP_163285414.1">
    <property type="nucleotide sequence ID" value="NZ_JAAGVY010000018.1"/>
</dbReference>
<dbReference type="GO" id="GO:0019136">
    <property type="term" value="F:deoxynucleoside kinase activity"/>
    <property type="evidence" value="ECO:0007669"/>
    <property type="project" value="InterPro"/>
</dbReference>